<comment type="caution">
    <text evidence="2">The sequence shown here is derived from an EMBL/GenBank/DDBJ whole genome shotgun (WGS) entry which is preliminary data.</text>
</comment>
<dbReference type="EMBL" id="BPLR01003563">
    <property type="protein sequence ID" value="GIX86078.1"/>
    <property type="molecule type" value="Genomic_DNA"/>
</dbReference>
<gene>
    <name evidence="2" type="ORF">CEXT_751641</name>
</gene>
<name>A0AAV4NNQ0_CAEEX</name>
<dbReference type="Proteomes" id="UP001054945">
    <property type="component" value="Unassembled WGS sequence"/>
</dbReference>
<feature type="region of interest" description="Disordered" evidence="1">
    <location>
        <begin position="1"/>
        <end position="43"/>
    </location>
</feature>
<evidence type="ECO:0000256" key="1">
    <source>
        <dbReference type="SAM" id="MobiDB-lite"/>
    </source>
</evidence>
<organism evidence="2 3">
    <name type="scientific">Caerostris extrusa</name>
    <name type="common">Bark spider</name>
    <name type="synonym">Caerostris bankana</name>
    <dbReference type="NCBI Taxonomy" id="172846"/>
    <lineage>
        <taxon>Eukaryota</taxon>
        <taxon>Metazoa</taxon>
        <taxon>Ecdysozoa</taxon>
        <taxon>Arthropoda</taxon>
        <taxon>Chelicerata</taxon>
        <taxon>Arachnida</taxon>
        <taxon>Araneae</taxon>
        <taxon>Araneomorphae</taxon>
        <taxon>Entelegynae</taxon>
        <taxon>Araneoidea</taxon>
        <taxon>Araneidae</taxon>
        <taxon>Caerostris</taxon>
    </lineage>
</organism>
<accession>A0AAV4NNQ0</accession>
<sequence>MESRGEERDAGRDEEERERAETSIVEGRERKRERRCSSEKGTSAVMKHLLKSDESVKGLGGEGGPLQDCPVLFHGRVRTLTSKRNY</sequence>
<keyword evidence="3" id="KW-1185">Reference proteome</keyword>
<feature type="compositionally biased region" description="Basic and acidic residues" evidence="1">
    <location>
        <begin position="17"/>
        <end position="38"/>
    </location>
</feature>
<reference evidence="2 3" key="1">
    <citation type="submission" date="2021-06" db="EMBL/GenBank/DDBJ databases">
        <title>Caerostris extrusa draft genome.</title>
        <authorList>
            <person name="Kono N."/>
            <person name="Arakawa K."/>
        </authorList>
    </citation>
    <scope>NUCLEOTIDE SEQUENCE [LARGE SCALE GENOMIC DNA]</scope>
</reference>
<dbReference type="AlphaFoldDB" id="A0AAV4NNQ0"/>
<protein>
    <submittedName>
        <fullName evidence="2">Uncharacterized protein</fullName>
    </submittedName>
</protein>
<evidence type="ECO:0000313" key="3">
    <source>
        <dbReference type="Proteomes" id="UP001054945"/>
    </source>
</evidence>
<feature type="compositionally biased region" description="Basic and acidic residues" evidence="1">
    <location>
        <begin position="1"/>
        <end position="11"/>
    </location>
</feature>
<proteinExistence type="predicted"/>
<evidence type="ECO:0000313" key="2">
    <source>
        <dbReference type="EMBL" id="GIX86078.1"/>
    </source>
</evidence>